<proteinExistence type="predicted"/>
<dbReference type="RefSeq" id="WP_106541719.1">
    <property type="nucleotide sequence ID" value="NZ_BLAU01000001.1"/>
</dbReference>
<dbReference type="Pfam" id="PF13715">
    <property type="entry name" value="CarbopepD_reg_2"/>
    <property type="match status" value="1"/>
</dbReference>
<dbReference type="GO" id="GO:0004180">
    <property type="term" value="F:carboxypeptidase activity"/>
    <property type="evidence" value="ECO:0007669"/>
    <property type="project" value="UniProtKB-KW"/>
</dbReference>
<reference evidence="3 4" key="1">
    <citation type="submission" date="2018-03" db="EMBL/GenBank/DDBJ databases">
        <title>Genomic Encyclopedia of Archaeal and Bacterial Type Strains, Phase II (KMG-II): from individual species to whole genera.</title>
        <authorList>
            <person name="Goeker M."/>
        </authorList>
    </citation>
    <scope>NUCLEOTIDE SEQUENCE [LARGE SCALE GENOMIC DNA]</scope>
    <source>
        <strain evidence="3 4">DSM 27267</strain>
    </source>
</reference>
<evidence type="ECO:0000313" key="5">
    <source>
        <dbReference type="Proteomes" id="UP000396862"/>
    </source>
</evidence>
<dbReference type="Gene3D" id="2.60.40.1120">
    <property type="entry name" value="Carboxypeptidase-like, regulatory domain"/>
    <property type="match status" value="1"/>
</dbReference>
<dbReference type="InterPro" id="IPR008969">
    <property type="entry name" value="CarboxyPept-like_regulatory"/>
</dbReference>
<evidence type="ECO:0000313" key="2">
    <source>
        <dbReference type="EMBL" id="GET23436.1"/>
    </source>
</evidence>
<feature type="region of interest" description="Disordered" evidence="1">
    <location>
        <begin position="365"/>
        <end position="400"/>
    </location>
</feature>
<evidence type="ECO:0000256" key="1">
    <source>
        <dbReference type="SAM" id="MobiDB-lite"/>
    </source>
</evidence>
<keyword evidence="3" id="KW-0121">Carboxypeptidase</keyword>
<feature type="compositionally biased region" description="Basic and acidic residues" evidence="1">
    <location>
        <begin position="388"/>
        <end position="400"/>
    </location>
</feature>
<gene>
    <name evidence="3" type="ORF">CLV93_103312</name>
    <name evidence="2" type="ORF">JCM18694_36820</name>
</gene>
<organism evidence="3 4">
    <name type="scientific">Prolixibacter denitrificans</name>
    <dbReference type="NCBI Taxonomy" id="1541063"/>
    <lineage>
        <taxon>Bacteria</taxon>
        <taxon>Pseudomonadati</taxon>
        <taxon>Bacteroidota</taxon>
        <taxon>Bacteroidia</taxon>
        <taxon>Marinilabiliales</taxon>
        <taxon>Prolixibacteraceae</taxon>
        <taxon>Prolixibacter</taxon>
    </lineage>
</organism>
<dbReference type="OrthoDB" id="983143at2"/>
<keyword evidence="3" id="KW-0378">Hydrolase</keyword>
<feature type="compositionally biased region" description="Basic and acidic residues" evidence="1">
    <location>
        <begin position="477"/>
        <end position="492"/>
    </location>
</feature>
<dbReference type="SUPFAM" id="SSF49464">
    <property type="entry name" value="Carboxypeptidase regulatory domain-like"/>
    <property type="match status" value="1"/>
</dbReference>
<name>A0A2P8CG11_9BACT</name>
<keyword evidence="3" id="KW-0645">Protease</keyword>
<accession>A0A2P8CG11</accession>
<keyword evidence="5" id="KW-1185">Reference proteome</keyword>
<evidence type="ECO:0000313" key="3">
    <source>
        <dbReference type="EMBL" id="PSK83894.1"/>
    </source>
</evidence>
<feature type="compositionally biased region" description="Basic and acidic residues" evidence="1">
    <location>
        <begin position="365"/>
        <end position="381"/>
    </location>
</feature>
<dbReference type="EMBL" id="BLAU01000001">
    <property type="protein sequence ID" value="GET23436.1"/>
    <property type="molecule type" value="Genomic_DNA"/>
</dbReference>
<protein>
    <submittedName>
        <fullName evidence="3">Carboxypeptidase-like protein</fullName>
    </submittedName>
</protein>
<dbReference type="Pfam" id="PF18939">
    <property type="entry name" value="DUF5686"/>
    <property type="match status" value="1"/>
</dbReference>
<feature type="region of interest" description="Disordered" evidence="1">
    <location>
        <begin position="477"/>
        <end position="500"/>
    </location>
</feature>
<dbReference type="Proteomes" id="UP000240621">
    <property type="component" value="Unassembled WGS sequence"/>
</dbReference>
<dbReference type="InterPro" id="IPR043741">
    <property type="entry name" value="DUF5686"/>
</dbReference>
<dbReference type="AlphaFoldDB" id="A0A2P8CG11"/>
<reference evidence="2 5" key="2">
    <citation type="submission" date="2019-10" db="EMBL/GenBank/DDBJ databases">
        <title>Prolixibacter strains distinguished by the presence of nitrate reductase genes were adept at nitrate-dependent anaerobic corrosion of metallic iron and carbon steel.</title>
        <authorList>
            <person name="Iino T."/>
            <person name="Shono N."/>
            <person name="Ito K."/>
            <person name="Nakamura R."/>
            <person name="Sueoka K."/>
            <person name="Harayama S."/>
            <person name="Ohkuma M."/>
        </authorList>
    </citation>
    <scope>NUCLEOTIDE SEQUENCE [LARGE SCALE GENOMIC DNA]</scope>
    <source>
        <strain evidence="2 5">MIC1-1</strain>
    </source>
</reference>
<dbReference type="Proteomes" id="UP000396862">
    <property type="component" value="Unassembled WGS sequence"/>
</dbReference>
<dbReference type="EMBL" id="PYGC01000003">
    <property type="protein sequence ID" value="PSK83894.1"/>
    <property type="molecule type" value="Genomic_DNA"/>
</dbReference>
<comment type="caution">
    <text evidence="3">The sequence shown here is derived from an EMBL/GenBank/DDBJ whole genome shotgun (WGS) entry which is preliminary data.</text>
</comment>
<evidence type="ECO:0000313" key="4">
    <source>
        <dbReference type="Proteomes" id="UP000240621"/>
    </source>
</evidence>
<sequence>MSKPVFIPTFTRLLLFSVILFLPDIANSQQLKGKITDEKGAPIPYATVFIKELSQGTTSNVNGKYGIDVPEGTYTVIYRSLGYAPQNIKVKVNTKSVTKDITMVDQVHQLREIRVYGNGEDPAYSIMRHVIGLSNFHKNQVESYKADVYLRGTVHFQKVSRIIRNQLRKQKVEVKSGDTFVDETYSTITFDAPDHYKQVIKSVNSTFPDIVDFPVMKFFAASLYDDNIDILISPLGRNAFNHYKYVYEGFSYEGVYTIDKIKVIPRRRSKQLFSGYIYIIDGLWCLHSADLNFDTPFGEVNVRQVFDEVKPGVWMPVGHNYAFEGGVLGVKGSVHFGGSVKYRDVVLNPRLIAVNPINTMPQFAEKAKAEAESKTEAKPETDKEDSVEETKNEPLGHEVKDGKRVAKMAEILNKENITNRDMNKLSRLMSREAKIANDDEEQSLELKDKNQKVIVSGAADKDSSYWNEIRPIPLTENEKESFEKRDSLENSPRKKLFGSSKNGNKLLSGYLGPLFTGKRWTNRDTSFHVSYPGILNLKSVGFNAVDGWKIHQEITLNKTGRPGHAFWFTPWGTWAINRKAVLWGGKTALTYAPMHRAIANLDFGRKTEDFNSLYAVDPFINAVASLFAKENYARYYENRYIDFRNRIDMANGLVFYTGFSWNDRRRLENSTNYSFFRTDVDYMNNLPHNHVVTDANLNSQINTVLKLKIEYTPRYYYRVKDGVKEMAHSDFPTFWFQYNKGIKGLFNSTADFDYLEAGLTQGIHLNSATSFTYEIRGGWFPNNEHIHFADFSQTNSQPSPVLFKEFRHGFFTPGYYELRTDDRFVEAHVSYKAPYILLKYLPGISNTLWRELVWAGYYKMPNHPQYTEVGYSLIEVLFNGNIGVFAGFDDWHYSRIGMNLVIRIY</sequence>